<keyword evidence="4 6" id="KW-0472">Membrane</keyword>
<comment type="caution">
    <text evidence="9">The sequence shown here is derived from an EMBL/GenBank/DDBJ whole genome shotgun (WGS) entry which is preliminary data.</text>
</comment>
<dbReference type="InterPro" id="IPR051784">
    <property type="entry name" value="Nod_factor_ABC_transporter"/>
</dbReference>
<evidence type="ECO:0000259" key="8">
    <source>
        <dbReference type="PROSITE" id="PS51012"/>
    </source>
</evidence>
<feature type="transmembrane region" description="Helical" evidence="6">
    <location>
        <begin position="370"/>
        <end position="392"/>
    </location>
</feature>
<evidence type="ECO:0000256" key="5">
    <source>
        <dbReference type="ARBA" id="ARBA00023251"/>
    </source>
</evidence>
<feature type="transmembrane region" description="Helical" evidence="6">
    <location>
        <begin position="281"/>
        <end position="304"/>
    </location>
</feature>
<evidence type="ECO:0000313" key="10">
    <source>
        <dbReference type="Proteomes" id="UP001501442"/>
    </source>
</evidence>
<accession>A0ABP8UKY4</accession>
<evidence type="ECO:0000256" key="7">
    <source>
        <dbReference type="SAM" id="MobiDB-lite"/>
    </source>
</evidence>
<dbReference type="PROSITE" id="PS51012">
    <property type="entry name" value="ABC_TM2"/>
    <property type="match status" value="1"/>
</dbReference>
<evidence type="ECO:0000256" key="4">
    <source>
        <dbReference type="ARBA" id="ARBA00023136"/>
    </source>
</evidence>
<dbReference type="InterPro" id="IPR000412">
    <property type="entry name" value="ABC_2_transport"/>
</dbReference>
<keyword evidence="6" id="KW-1003">Cell membrane</keyword>
<keyword evidence="6" id="KW-0813">Transport</keyword>
<proteinExistence type="inferred from homology"/>
<feature type="transmembrane region" description="Helical" evidence="6">
    <location>
        <begin position="256"/>
        <end position="275"/>
    </location>
</feature>
<dbReference type="EMBL" id="BAABHK010000013">
    <property type="protein sequence ID" value="GAA4634220.1"/>
    <property type="molecule type" value="Genomic_DNA"/>
</dbReference>
<evidence type="ECO:0000256" key="6">
    <source>
        <dbReference type="RuleBase" id="RU361157"/>
    </source>
</evidence>
<organism evidence="9 10">
    <name type="scientific">Actinoallomurus vinaceus</name>
    <dbReference type="NCBI Taxonomy" id="1080074"/>
    <lineage>
        <taxon>Bacteria</taxon>
        <taxon>Bacillati</taxon>
        <taxon>Actinomycetota</taxon>
        <taxon>Actinomycetes</taxon>
        <taxon>Streptosporangiales</taxon>
        <taxon>Thermomonosporaceae</taxon>
        <taxon>Actinoallomurus</taxon>
    </lineage>
</organism>
<feature type="compositionally biased region" description="Low complexity" evidence="7">
    <location>
        <begin position="35"/>
        <end position="63"/>
    </location>
</feature>
<dbReference type="Proteomes" id="UP001501442">
    <property type="component" value="Unassembled WGS sequence"/>
</dbReference>
<evidence type="ECO:0000256" key="1">
    <source>
        <dbReference type="ARBA" id="ARBA00004141"/>
    </source>
</evidence>
<dbReference type="PANTHER" id="PTHR43229">
    <property type="entry name" value="NODULATION PROTEIN J"/>
    <property type="match status" value="1"/>
</dbReference>
<dbReference type="InterPro" id="IPR047817">
    <property type="entry name" value="ABC2_TM_bact-type"/>
</dbReference>
<dbReference type="InterPro" id="IPR013525">
    <property type="entry name" value="ABC2_TM"/>
</dbReference>
<keyword evidence="2 6" id="KW-0812">Transmembrane</keyword>
<feature type="region of interest" description="Disordered" evidence="7">
    <location>
        <begin position="1"/>
        <end position="117"/>
    </location>
</feature>
<evidence type="ECO:0000313" key="9">
    <source>
        <dbReference type="EMBL" id="GAA4634220.1"/>
    </source>
</evidence>
<keyword evidence="3 6" id="KW-1133">Transmembrane helix</keyword>
<sequence>MPTPETGSTSRETDSATRAAPDAPPVGSAEPAAPGSLVGSVGPAASGSSAGASGSPVGSAEPAVSGAPADTAVPAASGPSVGSAELAASGPSVGSVGPAASESSAGSAEPATSGPPVGLAEFAASRMPVDSAGPPARRAAWRLLLARVSAMCVVELQKMRHDRTEIYTRAIQPALWLLIFGETFSRIRAIPTGRVPYLDYLAPGILAQSALFIAIFYGIQIIWERDAGVLAKLLVTPTPRAALVTGKAFAAGVRSLAQAVAIMVLSALLGVALTVNPVRWLGVVVVVMLGTAFFSCLSMTIAGLAMSRDRLMGIGQAITMPLFFGSNALYPVSIMPEWLRVISHVNPLSYEVDALRDLLIGTPGHLPLDIAVLVVAAAAGIMAASALLGRLVR</sequence>
<name>A0ABP8UKY4_9ACTN</name>
<comment type="caution">
    <text evidence="6">Lacks conserved residue(s) required for the propagation of feature annotation.</text>
</comment>
<protein>
    <recommendedName>
        <fullName evidence="6">Transport permease protein</fullName>
    </recommendedName>
</protein>
<feature type="compositionally biased region" description="Low complexity" evidence="7">
    <location>
        <begin position="92"/>
        <end position="116"/>
    </location>
</feature>
<feature type="compositionally biased region" description="Polar residues" evidence="7">
    <location>
        <begin position="1"/>
        <end position="10"/>
    </location>
</feature>
<keyword evidence="10" id="KW-1185">Reference proteome</keyword>
<feature type="transmembrane region" description="Helical" evidence="6">
    <location>
        <begin position="205"/>
        <end position="223"/>
    </location>
</feature>
<evidence type="ECO:0000256" key="3">
    <source>
        <dbReference type="ARBA" id="ARBA00022989"/>
    </source>
</evidence>
<comment type="subcellular location">
    <subcellularLocation>
        <location evidence="6">Cell membrane</location>
        <topology evidence="6">Multi-pass membrane protein</topology>
    </subcellularLocation>
    <subcellularLocation>
        <location evidence="1">Membrane</location>
        <topology evidence="1">Multi-pass membrane protein</topology>
    </subcellularLocation>
</comment>
<comment type="similarity">
    <text evidence="6">Belongs to the ABC-2 integral membrane protein family.</text>
</comment>
<reference evidence="10" key="1">
    <citation type="journal article" date="2019" name="Int. J. Syst. Evol. Microbiol.">
        <title>The Global Catalogue of Microorganisms (GCM) 10K type strain sequencing project: providing services to taxonomists for standard genome sequencing and annotation.</title>
        <authorList>
            <consortium name="The Broad Institute Genomics Platform"/>
            <consortium name="The Broad Institute Genome Sequencing Center for Infectious Disease"/>
            <person name="Wu L."/>
            <person name="Ma J."/>
        </authorList>
    </citation>
    <scope>NUCLEOTIDE SEQUENCE [LARGE SCALE GENOMIC DNA]</scope>
    <source>
        <strain evidence="10">JCM 17939</strain>
    </source>
</reference>
<keyword evidence="5" id="KW-0046">Antibiotic resistance</keyword>
<dbReference type="PRINTS" id="PR00164">
    <property type="entry name" value="ABC2TRNSPORT"/>
</dbReference>
<dbReference type="Pfam" id="PF01061">
    <property type="entry name" value="ABC2_membrane"/>
    <property type="match status" value="1"/>
</dbReference>
<gene>
    <name evidence="9" type="ORF">GCM10023196_074860</name>
</gene>
<dbReference type="PANTHER" id="PTHR43229:SF2">
    <property type="entry name" value="NODULATION PROTEIN J"/>
    <property type="match status" value="1"/>
</dbReference>
<feature type="domain" description="ABC transmembrane type-2" evidence="8">
    <location>
        <begin position="164"/>
        <end position="391"/>
    </location>
</feature>
<evidence type="ECO:0000256" key="2">
    <source>
        <dbReference type="ARBA" id="ARBA00022692"/>
    </source>
</evidence>